<evidence type="ECO:0000256" key="3">
    <source>
        <dbReference type="SAM" id="SignalP"/>
    </source>
</evidence>
<evidence type="ECO:0000259" key="4">
    <source>
        <dbReference type="Pfam" id="PF00263"/>
    </source>
</evidence>
<evidence type="ECO:0000256" key="1">
    <source>
        <dbReference type="RuleBase" id="RU004003"/>
    </source>
</evidence>
<dbReference type="Pfam" id="PF13629">
    <property type="entry name" value="T2SS-T3SS_pil_N"/>
    <property type="match status" value="1"/>
</dbReference>
<feature type="chain" id="PRO_5026182004" evidence="3">
    <location>
        <begin position="24"/>
        <end position="480"/>
    </location>
</feature>
<dbReference type="PANTHER" id="PTHR30332">
    <property type="entry name" value="PROBABLE GENERAL SECRETION PATHWAY PROTEIN D"/>
    <property type="match status" value="1"/>
</dbReference>
<dbReference type="RefSeq" id="WP_160731521.1">
    <property type="nucleotide sequence ID" value="NZ_WTYP01000002.1"/>
</dbReference>
<dbReference type="InterPro" id="IPR050810">
    <property type="entry name" value="Bact_Secretion_Sys_Channel"/>
</dbReference>
<evidence type="ECO:0000313" key="6">
    <source>
        <dbReference type="EMBL" id="MXP48327.1"/>
    </source>
</evidence>
<keyword evidence="7" id="KW-1185">Reference proteome</keyword>
<dbReference type="GO" id="GO:0009306">
    <property type="term" value="P:protein secretion"/>
    <property type="evidence" value="ECO:0007669"/>
    <property type="project" value="InterPro"/>
</dbReference>
<feature type="domain" description="Pilus formation protein N-terminal" evidence="5">
    <location>
        <begin position="36"/>
        <end position="104"/>
    </location>
</feature>
<dbReference type="EMBL" id="WTYP01000002">
    <property type="protein sequence ID" value="MXP48327.1"/>
    <property type="molecule type" value="Genomic_DNA"/>
</dbReference>
<keyword evidence="3" id="KW-0732">Signal</keyword>
<dbReference type="InterPro" id="IPR032789">
    <property type="entry name" value="T2SS-T3SS_pil_N"/>
</dbReference>
<organism evidence="6 7">
    <name type="scientific">Pontixanthobacter luteolus</name>
    <dbReference type="NCBI Taxonomy" id="295089"/>
    <lineage>
        <taxon>Bacteria</taxon>
        <taxon>Pseudomonadati</taxon>
        <taxon>Pseudomonadota</taxon>
        <taxon>Alphaproteobacteria</taxon>
        <taxon>Sphingomonadales</taxon>
        <taxon>Erythrobacteraceae</taxon>
        <taxon>Pontixanthobacter</taxon>
    </lineage>
</organism>
<dbReference type="Pfam" id="PF00263">
    <property type="entry name" value="Secretin"/>
    <property type="match status" value="1"/>
</dbReference>
<evidence type="ECO:0000256" key="2">
    <source>
        <dbReference type="SAM" id="MobiDB-lite"/>
    </source>
</evidence>
<proteinExistence type="inferred from homology"/>
<evidence type="ECO:0000259" key="5">
    <source>
        <dbReference type="Pfam" id="PF13629"/>
    </source>
</evidence>
<feature type="signal peptide" evidence="3">
    <location>
        <begin position="1"/>
        <end position="23"/>
    </location>
</feature>
<dbReference type="PRINTS" id="PR00811">
    <property type="entry name" value="BCTERIALGSPD"/>
</dbReference>
<feature type="compositionally biased region" description="Acidic residues" evidence="2">
    <location>
        <begin position="471"/>
        <end position="480"/>
    </location>
</feature>
<dbReference type="OrthoDB" id="9775455at2"/>
<dbReference type="InterPro" id="IPR001775">
    <property type="entry name" value="GspD/PilQ"/>
</dbReference>
<feature type="region of interest" description="Disordered" evidence="2">
    <location>
        <begin position="447"/>
        <end position="480"/>
    </location>
</feature>
<dbReference type="Proteomes" id="UP000471435">
    <property type="component" value="Unassembled WGS sequence"/>
</dbReference>
<dbReference type="AlphaFoldDB" id="A0A6I4V2D0"/>
<reference evidence="6 7" key="1">
    <citation type="submission" date="2019-12" db="EMBL/GenBank/DDBJ databases">
        <title>Genomic-based taxomic classification of the family Erythrobacteraceae.</title>
        <authorList>
            <person name="Xu L."/>
        </authorList>
    </citation>
    <scope>NUCLEOTIDE SEQUENCE [LARGE SCALE GENOMIC DNA]</scope>
    <source>
        <strain evidence="6 7">SW-109</strain>
    </source>
</reference>
<comment type="caution">
    <text evidence="6">The sequence shown here is derived from an EMBL/GenBank/DDBJ whole genome shotgun (WGS) entry which is preliminary data.</text>
</comment>
<dbReference type="InterPro" id="IPR004846">
    <property type="entry name" value="T2SS/T3SS_dom"/>
</dbReference>
<feature type="domain" description="Type II/III secretion system secretin-like" evidence="4">
    <location>
        <begin position="254"/>
        <end position="422"/>
    </location>
</feature>
<accession>A0A6I4V2D0</accession>
<name>A0A6I4V2D0_9SPHN</name>
<sequence>MTHRAIAIAASAIAMALSPAVQAQAVKSAEVYSQGGSIEIPINKSQVVTADRPIARAMIGNDEIADIFPISDRSVYVLGKELGTTSLTLYGSGNQVLAVMDISVGPDVLALREQIGALMPDENIDARISNQSIVLSGMAKSAGSADRVVQLARAYAGDDVVNLMTLGSSQQVMLEVRFAEVSRNIGEQLGVGGFTSSNGGAFSSATGTGSGFVPNPDTGFGQLERSAVTGSFGVFRRIFSDVAGLRIDAVLDTLEQRGLSKTLAEPTLVSLSGQRASFLAGGEFPIPVVQNGGGGGSPGGASSISVEFKSFGVSLGFTPTVLGDSTINLLVEPEVSAIDPTASITLNGIQIPGLQTRRASTVIELRDGESFAIAGLIQEDFKTTVEQIPLLGSIPIIGTLFRSTSFQKGETELLIVVTPRLVQPIRPDQVRLPTDRVKDPNALETILTGEAYRPVELPPAEPRADQAENTGESEGDDYDY</sequence>
<comment type="similarity">
    <text evidence="1">Belongs to the bacterial secretin family.</text>
</comment>
<dbReference type="GO" id="GO:0015627">
    <property type="term" value="C:type II protein secretion system complex"/>
    <property type="evidence" value="ECO:0007669"/>
    <property type="project" value="TreeGrafter"/>
</dbReference>
<gene>
    <name evidence="6" type="ORF">GRI43_13100</name>
</gene>
<protein>
    <submittedName>
        <fullName evidence="6">Type II and III secretion system protein family protein</fullName>
    </submittedName>
</protein>
<dbReference type="PANTHER" id="PTHR30332:SF17">
    <property type="entry name" value="TYPE IV PILIATION SYSTEM PROTEIN DR_0774-RELATED"/>
    <property type="match status" value="1"/>
</dbReference>
<evidence type="ECO:0000313" key="7">
    <source>
        <dbReference type="Proteomes" id="UP000471435"/>
    </source>
</evidence>